<sequence length="396" mass="41717">MRTTGWNDTAGGEGRTILEQVGEYLSEQGRRPGGSTAGEWDEAEQTEHERERRDKGDQMAGPGSHFLDFSLLDEGNEVGDKERLRQRAAVFSPVMSPMLHIYGSVSNTPLLTADKAHASQNTPHLQGAGAGSALQGQGMSPLSSPALGAGAATAPAAFSLPEAAAGIVSRKCAAGSARPAKKTPHSTPYLGATPGKVVKQSPLVDAKKSNGSTVSSGSSSKYKNHTWDDMFCLPTSSMGIGGHSSLGSTPDDSLRAPLDGSDDLHDARKPAPGLPRFILPSNNPQRQLPPPPSDSVIHASQSPVIKPNYAGKPPGFVSARSVRTLSGGDANTGDEFIKKEVHKVAEQGRRNRLNNALAELNDLLPPELKESAQVPSKATTVELACKYIRQLTGQQN</sequence>
<dbReference type="GO" id="GO:0000978">
    <property type="term" value="F:RNA polymerase II cis-regulatory region sequence-specific DNA binding"/>
    <property type="evidence" value="ECO:0000318"/>
    <property type="project" value="GO_Central"/>
</dbReference>
<feature type="compositionally biased region" description="Low complexity" evidence="1">
    <location>
        <begin position="209"/>
        <end position="221"/>
    </location>
</feature>
<dbReference type="HOGENOM" id="CLU_033737_0_0_1"/>
<dbReference type="FunFam" id="4.10.280.10:FF:000099">
    <property type="entry name" value="Myc-family transcription factor"/>
    <property type="match status" value="1"/>
</dbReference>
<feature type="region of interest" description="Disordered" evidence="1">
    <location>
        <begin position="21"/>
        <end position="66"/>
    </location>
</feature>
<feature type="region of interest" description="Disordered" evidence="1">
    <location>
        <begin position="242"/>
        <end position="299"/>
    </location>
</feature>
<feature type="region of interest" description="Disordered" evidence="1">
    <location>
        <begin position="176"/>
        <end position="221"/>
    </location>
</feature>
<feature type="region of interest" description="Disordered" evidence="1">
    <location>
        <begin position="121"/>
        <end position="148"/>
    </location>
</feature>
<dbReference type="GeneID" id="4620116"/>
<dbReference type="STRING" id="284811.Q75AP3"/>
<dbReference type="GO" id="GO:0046983">
    <property type="term" value="F:protein dimerization activity"/>
    <property type="evidence" value="ECO:0007669"/>
    <property type="project" value="InterPro"/>
</dbReference>
<dbReference type="GO" id="GO:0006357">
    <property type="term" value="P:regulation of transcription by RNA polymerase II"/>
    <property type="evidence" value="ECO:0000318"/>
    <property type="project" value="GO_Central"/>
</dbReference>
<dbReference type="InterPro" id="IPR036638">
    <property type="entry name" value="HLH_DNA-bd_sf"/>
</dbReference>
<dbReference type="eggNOG" id="ENOG502S1Z7">
    <property type="taxonomic scope" value="Eukaryota"/>
</dbReference>
<feature type="domain" description="BHLH" evidence="2">
    <location>
        <begin position="337"/>
        <end position="391"/>
    </location>
</feature>
<dbReference type="Gene3D" id="4.10.280.10">
    <property type="entry name" value="Helix-loop-helix DNA-binding domain"/>
    <property type="match status" value="1"/>
</dbReference>
<keyword evidence="4" id="KW-1185">Reference proteome</keyword>
<reference evidence="4" key="2">
    <citation type="journal article" date="2013" name="G3 (Bethesda)">
        <title>Genomes of Ashbya fungi isolated from insects reveal four mating-type loci, numerous translocations, lack of transposons, and distinct gene duplications.</title>
        <authorList>
            <person name="Dietrich F.S."/>
            <person name="Voegeli S."/>
            <person name="Kuo S."/>
            <person name="Philippsen P."/>
        </authorList>
    </citation>
    <scope>GENOME REANNOTATION</scope>
    <source>
        <strain evidence="4">ATCC 10895 / CBS 109.51 / FGSC 9923 / NRRL Y-1056</strain>
    </source>
</reference>
<gene>
    <name evidence="3" type="ORF">AGOS_ADL123C</name>
</gene>
<dbReference type="AlphaFoldDB" id="Q75AP3"/>
<dbReference type="SMART" id="SM00353">
    <property type="entry name" value="HLH"/>
    <property type="match status" value="1"/>
</dbReference>
<name>Q75AP3_EREGS</name>
<dbReference type="KEGG" id="ago:AGOS_ADL123C"/>
<dbReference type="Proteomes" id="UP000000591">
    <property type="component" value="Chromosome IV"/>
</dbReference>
<evidence type="ECO:0000259" key="2">
    <source>
        <dbReference type="PROSITE" id="PS50888"/>
    </source>
</evidence>
<accession>Q75AP3</accession>
<reference evidence="3 4" key="1">
    <citation type="journal article" date="2004" name="Science">
        <title>The Ashbya gossypii genome as a tool for mapping the ancient Saccharomyces cerevisiae genome.</title>
        <authorList>
            <person name="Dietrich F.S."/>
            <person name="Voegeli S."/>
            <person name="Brachat S."/>
            <person name="Lerch A."/>
            <person name="Gates K."/>
            <person name="Steiner S."/>
            <person name="Mohr C."/>
            <person name="Pohlmann R."/>
            <person name="Luedi P."/>
            <person name="Choi S."/>
            <person name="Wing R.A."/>
            <person name="Flavier A."/>
            <person name="Gaffney T.D."/>
            <person name="Philippsen P."/>
        </authorList>
    </citation>
    <scope>NUCLEOTIDE SEQUENCE [LARGE SCALE GENOMIC DNA]</scope>
    <source>
        <strain evidence="4">ATCC 10895 / CBS 109.51 / FGSC 9923 / NRRL Y-1056</strain>
    </source>
</reference>
<dbReference type="SUPFAM" id="SSF47459">
    <property type="entry name" value="HLH, helix-loop-helix DNA-binding domain"/>
    <property type="match status" value="1"/>
</dbReference>
<dbReference type="EMBL" id="AE016817">
    <property type="protein sequence ID" value="AAS51797.3"/>
    <property type="molecule type" value="Genomic_DNA"/>
</dbReference>
<dbReference type="GO" id="GO:0005634">
    <property type="term" value="C:nucleus"/>
    <property type="evidence" value="ECO:0000318"/>
    <property type="project" value="GO_Central"/>
</dbReference>
<dbReference type="GO" id="GO:0000981">
    <property type="term" value="F:DNA-binding transcription factor activity, RNA polymerase II-specific"/>
    <property type="evidence" value="ECO:0000318"/>
    <property type="project" value="GO_Central"/>
</dbReference>
<dbReference type="Pfam" id="PF00010">
    <property type="entry name" value="HLH"/>
    <property type="match status" value="1"/>
</dbReference>
<proteinExistence type="predicted"/>
<protein>
    <submittedName>
        <fullName evidence="3">ADL123Cp</fullName>
    </submittedName>
</protein>
<dbReference type="OrthoDB" id="5344169at2759"/>
<evidence type="ECO:0000313" key="3">
    <source>
        <dbReference type="EMBL" id="AAS51797.3"/>
    </source>
</evidence>
<dbReference type="PROSITE" id="PS50888">
    <property type="entry name" value="BHLH"/>
    <property type="match status" value="1"/>
</dbReference>
<evidence type="ECO:0000256" key="1">
    <source>
        <dbReference type="SAM" id="MobiDB-lite"/>
    </source>
</evidence>
<dbReference type="InterPro" id="IPR011598">
    <property type="entry name" value="bHLH_dom"/>
</dbReference>
<feature type="compositionally biased region" description="Low complexity" evidence="1">
    <location>
        <begin position="125"/>
        <end position="148"/>
    </location>
</feature>
<feature type="compositionally biased region" description="Basic and acidic residues" evidence="1">
    <location>
        <begin position="45"/>
        <end position="57"/>
    </location>
</feature>
<dbReference type="InParanoid" id="Q75AP3"/>
<dbReference type="RefSeq" id="NP_983973.3">
    <property type="nucleotide sequence ID" value="NM_209326.3"/>
</dbReference>
<organism evidence="3 4">
    <name type="scientific">Eremothecium gossypii (strain ATCC 10895 / CBS 109.51 / FGSC 9923 / NRRL Y-1056)</name>
    <name type="common">Yeast</name>
    <name type="synonym">Ashbya gossypii</name>
    <dbReference type="NCBI Taxonomy" id="284811"/>
    <lineage>
        <taxon>Eukaryota</taxon>
        <taxon>Fungi</taxon>
        <taxon>Dikarya</taxon>
        <taxon>Ascomycota</taxon>
        <taxon>Saccharomycotina</taxon>
        <taxon>Saccharomycetes</taxon>
        <taxon>Saccharomycetales</taxon>
        <taxon>Saccharomycetaceae</taxon>
        <taxon>Eremothecium</taxon>
    </lineage>
</organism>
<evidence type="ECO:0000313" key="4">
    <source>
        <dbReference type="Proteomes" id="UP000000591"/>
    </source>
</evidence>